<dbReference type="PANTHER" id="PTHR33442:SF1">
    <property type="entry name" value="TRANS-3-HYDROXY-L-PROLINE DEHYDRATASE"/>
    <property type="match status" value="1"/>
</dbReference>
<evidence type="ECO:0000256" key="1">
    <source>
        <dbReference type="ARBA" id="ARBA00007529"/>
    </source>
</evidence>
<keyword evidence="3" id="KW-1185">Reference proteome</keyword>
<reference evidence="2 3" key="1">
    <citation type="submission" date="2022-04" db="EMBL/GenBank/DDBJ databases">
        <title>Halobacillus sp. isolated from saltern.</title>
        <authorList>
            <person name="Won M."/>
            <person name="Lee C.-M."/>
            <person name="Woen H.-Y."/>
            <person name="Kwon S.-W."/>
        </authorList>
    </citation>
    <scope>NUCLEOTIDE SEQUENCE [LARGE SCALE GENOMIC DNA]</scope>
    <source>
        <strain evidence="2 3">SSTM10-2</strain>
    </source>
</reference>
<dbReference type="InterPro" id="IPR008794">
    <property type="entry name" value="Pro_racemase_fam"/>
</dbReference>
<dbReference type="RefSeq" id="WP_244754632.1">
    <property type="nucleotide sequence ID" value="NZ_CP095074.1"/>
</dbReference>
<dbReference type="EMBL" id="CP095074">
    <property type="protein sequence ID" value="UOQ94776.1"/>
    <property type="molecule type" value="Genomic_DNA"/>
</dbReference>
<dbReference type="Gene3D" id="3.10.310.10">
    <property type="entry name" value="Diaminopimelate Epimerase, Chain A, domain 1"/>
    <property type="match status" value="2"/>
</dbReference>
<dbReference type="SUPFAM" id="SSF54506">
    <property type="entry name" value="Diaminopimelate epimerase-like"/>
    <property type="match status" value="1"/>
</dbReference>
<evidence type="ECO:0000313" key="3">
    <source>
        <dbReference type="Proteomes" id="UP000831880"/>
    </source>
</evidence>
<comment type="similarity">
    <text evidence="1">Belongs to the proline racemase family.</text>
</comment>
<evidence type="ECO:0000313" key="2">
    <source>
        <dbReference type="EMBL" id="UOQ94776.1"/>
    </source>
</evidence>
<gene>
    <name evidence="2" type="ORF">MUO14_07545</name>
</gene>
<name>A0ABY4H3J5_9BACI</name>
<dbReference type="Pfam" id="PF05544">
    <property type="entry name" value="Pro_racemase"/>
    <property type="match status" value="1"/>
</dbReference>
<dbReference type="Proteomes" id="UP000831880">
    <property type="component" value="Chromosome"/>
</dbReference>
<proteinExistence type="inferred from homology"/>
<accession>A0ABY4H3J5</accession>
<sequence length="300" mass="34119">MNVEKMFTTIDTHVAGEAFRMIVHSSITLKEDRVELNGALLEKKFVREKELLLNEPRGHRGINGCMVIPSKIADYGLLFITQENEAPFKYSGLVASITALLETGNLPAKENNLYDIETIHGIQTVCATYENQEVHNVRLQSGECRVVETTEDYRAVEIDHLRRYFIFDLPELIPSIKMENLSSIMKWGRQTTEKMGHKRFLFDGMIMMEPISENEVRSVTFEKDGNLLRSPGMDSTFAIFTLLRNGTKLTNQSIFASKLTAHLLDGTNKSYSVETQGFVTGVHQFIYDQEDPLKNGFLLK</sequence>
<organism evidence="2 3">
    <name type="scientific">Halobacillus shinanisalinarum</name>
    <dbReference type="NCBI Taxonomy" id="2932258"/>
    <lineage>
        <taxon>Bacteria</taxon>
        <taxon>Bacillati</taxon>
        <taxon>Bacillota</taxon>
        <taxon>Bacilli</taxon>
        <taxon>Bacillales</taxon>
        <taxon>Bacillaceae</taxon>
        <taxon>Halobacillus</taxon>
    </lineage>
</organism>
<protein>
    <submittedName>
        <fullName evidence="2">Proline racemase family protein</fullName>
    </submittedName>
</protein>
<dbReference type="PANTHER" id="PTHR33442">
    <property type="entry name" value="TRANS-3-HYDROXY-L-PROLINE DEHYDRATASE"/>
    <property type="match status" value="1"/>
</dbReference>